<evidence type="ECO:0000313" key="2">
    <source>
        <dbReference type="Proteomes" id="UP001164746"/>
    </source>
</evidence>
<gene>
    <name evidence="1" type="ORF">MAR_034781</name>
</gene>
<name>A0ABY7EIJ3_MYAAR</name>
<organism evidence="1 2">
    <name type="scientific">Mya arenaria</name>
    <name type="common">Soft-shell clam</name>
    <dbReference type="NCBI Taxonomy" id="6604"/>
    <lineage>
        <taxon>Eukaryota</taxon>
        <taxon>Metazoa</taxon>
        <taxon>Spiralia</taxon>
        <taxon>Lophotrochozoa</taxon>
        <taxon>Mollusca</taxon>
        <taxon>Bivalvia</taxon>
        <taxon>Autobranchia</taxon>
        <taxon>Heteroconchia</taxon>
        <taxon>Euheterodonta</taxon>
        <taxon>Imparidentia</taxon>
        <taxon>Neoheterodontei</taxon>
        <taxon>Myida</taxon>
        <taxon>Myoidea</taxon>
        <taxon>Myidae</taxon>
        <taxon>Mya</taxon>
    </lineage>
</organism>
<proteinExistence type="predicted"/>
<protein>
    <submittedName>
        <fullName evidence="1">Uncharacterized protein</fullName>
    </submittedName>
</protein>
<accession>A0ABY7EIJ3</accession>
<keyword evidence="2" id="KW-1185">Reference proteome</keyword>
<dbReference type="EMBL" id="CP111018">
    <property type="protein sequence ID" value="WAR09705.1"/>
    <property type="molecule type" value="Genomic_DNA"/>
</dbReference>
<dbReference type="Proteomes" id="UP001164746">
    <property type="component" value="Chromosome 7"/>
</dbReference>
<sequence>MQWPMHSASNQTPQKREIFNVFCLLGMTTKRGRYGI</sequence>
<evidence type="ECO:0000313" key="1">
    <source>
        <dbReference type="EMBL" id="WAR09705.1"/>
    </source>
</evidence>
<reference evidence="1" key="1">
    <citation type="submission" date="2022-11" db="EMBL/GenBank/DDBJ databases">
        <title>Centuries of genome instability and evolution in soft-shell clam transmissible cancer (bioRxiv).</title>
        <authorList>
            <person name="Hart S.F.M."/>
            <person name="Yonemitsu M.A."/>
            <person name="Giersch R.M."/>
            <person name="Beal B.F."/>
            <person name="Arriagada G."/>
            <person name="Davis B.W."/>
            <person name="Ostrander E.A."/>
            <person name="Goff S.P."/>
            <person name="Metzger M.J."/>
        </authorList>
    </citation>
    <scope>NUCLEOTIDE SEQUENCE</scope>
    <source>
        <strain evidence="1">MELC-2E11</strain>
        <tissue evidence="1">Siphon/mantle</tissue>
    </source>
</reference>